<proteinExistence type="predicted"/>
<dbReference type="Pfam" id="PF22936">
    <property type="entry name" value="Pol_BBD"/>
    <property type="match status" value="1"/>
</dbReference>
<reference evidence="3" key="1">
    <citation type="submission" date="2025-08" db="UniProtKB">
        <authorList>
            <consortium name="RefSeq"/>
        </authorList>
    </citation>
    <scope>IDENTIFICATION</scope>
</reference>
<evidence type="ECO:0000259" key="1">
    <source>
        <dbReference type="Pfam" id="PF22936"/>
    </source>
</evidence>
<evidence type="ECO:0000313" key="2">
    <source>
        <dbReference type="Proteomes" id="UP000189703"/>
    </source>
</evidence>
<dbReference type="InParanoid" id="A0A1U7Z6L0"/>
<keyword evidence="2" id="KW-1185">Reference proteome</keyword>
<dbReference type="GeneID" id="104587297"/>
<dbReference type="PANTHER" id="PTHR47481">
    <property type="match status" value="1"/>
</dbReference>
<organism evidence="2 3">
    <name type="scientific">Nelumbo nucifera</name>
    <name type="common">Sacred lotus</name>
    <dbReference type="NCBI Taxonomy" id="4432"/>
    <lineage>
        <taxon>Eukaryota</taxon>
        <taxon>Viridiplantae</taxon>
        <taxon>Streptophyta</taxon>
        <taxon>Embryophyta</taxon>
        <taxon>Tracheophyta</taxon>
        <taxon>Spermatophyta</taxon>
        <taxon>Magnoliopsida</taxon>
        <taxon>Proteales</taxon>
        <taxon>Nelumbonaceae</taxon>
        <taxon>Nelumbo</taxon>
    </lineage>
</organism>
<name>A0A1U7Z6L0_NELNU</name>
<dbReference type="RefSeq" id="XP_010243147.1">
    <property type="nucleotide sequence ID" value="XM_010244845.1"/>
</dbReference>
<sequence length="297" mass="33892">MTMGDYLLKIKNILDALATAEEPLFESDLIYQTLEGFPSDFEHFTIVVLTIPDGFSNDELQSLLLQQEIKMLRAHKKVTDFSLDASAHLTSKGRTFKKNNQPVRLPFSDKDSEYKDKSPHKNTIRYKGSPCQICNRPNHSALTCKSRFDASIKYTPQKPSAYMLETATSPPSANHSWYVDSDASHHVTNDLNYLKLHNEYTGPEQLRIGNGIGWNIHHIGTTSLSSSHKNLVLHDTLHVLNITKNRLFVARFTFDNDVFLEFHPSHVLVKDWKSKKVLLQGSLDRGLYRFSHDEPLP</sequence>
<dbReference type="PANTHER" id="PTHR47481:SF41">
    <property type="entry name" value="COPIA-LIKE POLYPROTEIN_RETROTRANSPOSON"/>
    <property type="match status" value="1"/>
</dbReference>
<feature type="domain" description="Retrovirus-related Pol polyprotein from transposon TNT 1-94-like beta-barrel" evidence="1">
    <location>
        <begin position="177"/>
        <end position="252"/>
    </location>
</feature>
<accession>A0A1U7Z6L0</accession>
<gene>
    <name evidence="3" type="primary">LOC104587297</name>
</gene>
<dbReference type="InterPro" id="IPR054722">
    <property type="entry name" value="PolX-like_BBD"/>
</dbReference>
<dbReference type="AlphaFoldDB" id="A0A1U7Z6L0"/>
<dbReference type="OrthoDB" id="1304999at2759"/>
<dbReference type="KEGG" id="nnu:104587297"/>
<dbReference type="eggNOG" id="KOG0017">
    <property type="taxonomic scope" value="Eukaryota"/>
</dbReference>
<protein>
    <submittedName>
        <fullName evidence="3">Uncharacterized protein LOC104587297</fullName>
    </submittedName>
</protein>
<dbReference type="Proteomes" id="UP000189703">
    <property type="component" value="Unplaced"/>
</dbReference>
<evidence type="ECO:0000313" key="3">
    <source>
        <dbReference type="RefSeq" id="XP_010243147.1"/>
    </source>
</evidence>